<feature type="compositionally biased region" description="Basic and acidic residues" evidence="1">
    <location>
        <begin position="148"/>
        <end position="159"/>
    </location>
</feature>
<keyword evidence="2" id="KW-0472">Membrane</keyword>
<reference evidence="3 4" key="1">
    <citation type="journal article" date="2012" name="Genome Biol.">
        <title>Genome and low-iron response of an oceanic diatom adapted to chronic iron limitation.</title>
        <authorList>
            <person name="Lommer M."/>
            <person name="Specht M."/>
            <person name="Roy A.S."/>
            <person name="Kraemer L."/>
            <person name="Andreson R."/>
            <person name="Gutowska M.A."/>
            <person name="Wolf J."/>
            <person name="Bergner S.V."/>
            <person name="Schilhabel M.B."/>
            <person name="Klostermeier U.C."/>
            <person name="Beiko R.G."/>
            <person name="Rosenstiel P."/>
            <person name="Hippler M."/>
            <person name="Laroche J."/>
        </authorList>
    </citation>
    <scope>NUCLEOTIDE SEQUENCE [LARGE SCALE GENOMIC DNA]</scope>
    <source>
        <strain evidence="3 4">CCMP1005</strain>
    </source>
</reference>
<keyword evidence="2" id="KW-1133">Transmembrane helix</keyword>
<proteinExistence type="predicted"/>
<evidence type="ECO:0000313" key="4">
    <source>
        <dbReference type="Proteomes" id="UP000266841"/>
    </source>
</evidence>
<feature type="region of interest" description="Disordered" evidence="1">
    <location>
        <begin position="109"/>
        <end position="159"/>
    </location>
</feature>
<feature type="non-terminal residue" evidence="3">
    <location>
        <position position="1"/>
    </location>
</feature>
<feature type="transmembrane region" description="Helical" evidence="2">
    <location>
        <begin position="72"/>
        <end position="99"/>
    </location>
</feature>
<dbReference type="Proteomes" id="UP000266841">
    <property type="component" value="Unassembled WGS sequence"/>
</dbReference>
<accession>K0TJW7</accession>
<gene>
    <name evidence="3" type="ORF">THAOC_00143</name>
</gene>
<sequence>IYDYATYVLKLKLAHATARLPPAPREGLFQQVRRRAAVSPHPPAELVVETGGMGFLKSTFDSPPIVVTNPEVVKYLICQLFTEAVLVLTLVFLIPSILWEEFKHWSRRRTKRRNTRQRARELGKAAMGKGQPEPPESVVQPRAQGGQAKDKTLFKNPKE</sequence>
<comment type="caution">
    <text evidence="3">The sequence shown here is derived from an EMBL/GenBank/DDBJ whole genome shotgun (WGS) entry which is preliminary data.</text>
</comment>
<organism evidence="3 4">
    <name type="scientific">Thalassiosira oceanica</name>
    <name type="common">Marine diatom</name>
    <dbReference type="NCBI Taxonomy" id="159749"/>
    <lineage>
        <taxon>Eukaryota</taxon>
        <taxon>Sar</taxon>
        <taxon>Stramenopiles</taxon>
        <taxon>Ochrophyta</taxon>
        <taxon>Bacillariophyta</taxon>
        <taxon>Coscinodiscophyceae</taxon>
        <taxon>Thalassiosirophycidae</taxon>
        <taxon>Thalassiosirales</taxon>
        <taxon>Thalassiosiraceae</taxon>
        <taxon>Thalassiosira</taxon>
    </lineage>
</organism>
<keyword evidence="2" id="KW-0812">Transmembrane</keyword>
<name>K0TJW7_THAOC</name>
<dbReference type="EMBL" id="AGNL01000143">
    <property type="protein sequence ID" value="EJK77985.1"/>
    <property type="molecule type" value="Genomic_DNA"/>
</dbReference>
<evidence type="ECO:0000256" key="2">
    <source>
        <dbReference type="SAM" id="Phobius"/>
    </source>
</evidence>
<dbReference type="AlphaFoldDB" id="K0TJW7"/>
<protein>
    <submittedName>
        <fullName evidence="3">Uncharacterized protein</fullName>
    </submittedName>
</protein>
<evidence type="ECO:0000313" key="3">
    <source>
        <dbReference type="EMBL" id="EJK77985.1"/>
    </source>
</evidence>
<keyword evidence="4" id="KW-1185">Reference proteome</keyword>
<evidence type="ECO:0000256" key="1">
    <source>
        <dbReference type="SAM" id="MobiDB-lite"/>
    </source>
</evidence>